<keyword evidence="2 5" id="KW-0479">Metal-binding</keyword>
<dbReference type="Gene3D" id="3.20.20.70">
    <property type="entry name" value="Aldolase class I"/>
    <property type="match status" value="1"/>
</dbReference>
<evidence type="ECO:0000256" key="5">
    <source>
        <dbReference type="PIRSR" id="PIRSR004869-50"/>
    </source>
</evidence>
<dbReference type="SFLD" id="SFLDS00029">
    <property type="entry name" value="Radical_SAM"/>
    <property type="match status" value="1"/>
</dbReference>
<dbReference type="KEGG" id="tid:Thein_2035"/>
<gene>
    <name evidence="7" type="ordered locus">Thein_2035</name>
</gene>
<dbReference type="PaxDb" id="667014-Thein_2035"/>
<feature type="domain" description="Radical SAM core" evidence="6">
    <location>
        <begin position="82"/>
        <end position="212"/>
    </location>
</feature>
<dbReference type="SUPFAM" id="SSF102114">
    <property type="entry name" value="Radical SAM enzymes"/>
    <property type="match status" value="1"/>
</dbReference>
<dbReference type="InterPro" id="IPR007197">
    <property type="entry name" value="rSAM"/>
</dbReference>
<sequence length="316" mass="36209">MKNNTFEPAYLKLHQKGELEKRAKILREKLSSCDLCPHECGVNRLKSEKGFCRVFDKPIVSSYGPHFGEEQPLVGYGGSGTIFFTYCNMACVYCQNWEISHLGAGEETTAEELARMMLALQARGCHNINFVTPTHQITFIVEALVIAVEKGLRVPLVYNCGGYEKVETLKILDGIIDIYMPDFKYWDEDIALKLSKVPRYPQVARAALKEMHRQVGDLELDDEFIARRGLLVRHLVLPGGLSGTKEVLKFIAEEISLNTYVNIMDQYYPCGDAWKYPPLDRRLTPEEYEEALRYAREVGLTRLDQRAERKLLWLSF</sequence>
<keyword evidence="1 5" id="KW-0949">S-adenosyl-L-methionine</keyword>
<dbReference type="PIRSF" id="PIRSF004869">
    <property type="entry name" value="PflX_prd"/>
    <property type="match status" value="1"/>
</dbReference>
<dbReference type="GO" id="GO:0051536">
    <property type="term" value="F:iron-sulfur cluster binding"/>
    <property type="evidence" value="ECO:0007669"/>
    <property type="project" value="UniProtKB-KW"/>
</dbReference>
<keyword evidence="8" id="KW-1185">Reference proteome</keyword>
<proteinExistence type="predicted"/>
<dbReference type="STRING" id="667014.Thein_2035"/>
<reference evidence="8" key="1">
    <citation type="submission" date="2011-04" db="EMBL/GenBank/DDBJ databases">
        <title>The complete genome of Thermodesulfatator indicus DSM 15286.</title>
        <authorList>
            <person name="Lucas S."/>
            <person name="Copeland A."/>
            <person name="Lapidus A."/>
            <person name="Bruce D."/>
            <person name="Goodwin L."/>
            <person name="Pitluck S."/>
            <person name="Peters L."/>
            <person name="Kyrpides N."/>
            <person name="Mavromatis K."/>
            <person name="Pagani I."/>
            <person name="Ivanova N."/>
            <person name="Saunders L."/>
            <person name="Detter J.C."/>
            <person name="Tapia R."/>
            <person name="Han C."/>
            <person name="Land M."/>
            <person name="Hauser L."/>
            <person name="Markowitz V."/>
            <person name="Cheng J.-F."/>
            <person name="Hugenholtz P."/>
            <person name="Woyke T."/>
            <person name="Wu D."/>
            <person name="Spring S."/>
            <person name="Schroeder M."/>
            <person name="Brambilla E."/>
            <person name="Klenk H.-P."/>
            <person name="Eisen J.A."/>
        </authorList>
    </citation>
    <scope>NUCLEOTIDE SEQUENCE [LARGE SCALE GENOMIC DNA]</scope>
    <source>
        <strain evidence="8">DSM 15286 / JCM 11887 / CIR29812</strain>
    </source>
</reference>
<dbReference type="GO" id="GO:0046872">
    <property type="term" value="F:metal ion binding"/>
    <property type="evidence" value="ECO:0007669"/>
    <property type="project" value="UniProtKB-KW"/>
</dbReference>
<dbReference type="EMBL" id="CP002683">
    <property type="protein sequence ID" value="AEH45886.1"/>
    <property type="molecule type" value="Genomic_DNA"/>
</dbReference>
<dbReference type="CDD" id="cd01335">
    <property type="entry name" value="Radical_SAM"/>
    <property type="match status" value="1"/>
</dbReference>
<dbReference type="AlphaFoldDB" id="F8A9S2"/>
<evidence type="ECO:0000256" key="4">
    <source>
        <dbReference type="ARBA" id="ARBA00023014"/>
    </source>
</evidence>
<evidence type="ECO:0000259" key="6">
    <source>
        <dbReference type="Pfam" id="PF04055"/>
    </source>
</evidence>
<organism evidence="7 8">
    <name type="scientific">Thermodesulfatator indicus (strain DSM 15286 / JCM 11887 / CIR29812)</name>
    <dbReference type="NCBI Taxonomy" id="667014"/>
    <lineage>
        <taxon>Bacteria</taxon>
        <taxon>Pseudomonadati</taxon>
        <taxon>Thermodesulfobacteriota</taxon>
        <taxon>Thermodesulfobacteria</taxon>
        <taxon>Thermodesulfobacteriales</taxon>
        <taxon>Thermodesulfatatoraceae</taxon>
        <taxon>Thermodesulfatator</taxon>
    </lineage>
</organism>
<dbReference type="PANTHER" id="PTHR43075">
    <property type="entry name" value="FORMATE LYASE ACTIVATING ENZYME, PUTATIVE (AFU_ORTHOLOGUE AFUA_2G15630)-RELATED"/>
    <property type="match status" value="1"/>
</dbReference>
<dbReference type="InterPro" id="IPR016431">
    <property type="entry name" value="Pyrv-formate_lyase-activ_prd"/>
</dbReference>
<name>F8A9S2_THEID</name>
<dbReference type="HOGENOM" id="CLU_062674_0_1_0"/>
<protein>
    <submittedName>
        <fullName evidence="7">Radical SAM domain protein</fullName>
    </submittedName>
</protein>
<evidence type="ECO:0000313" key="8">
    <source>
        <dbReference type="Proteomes" id="UP000006793"/>
    </source>
</evidence>
<dbReference type="SFLD" id="SFLDG01099">
    <property type="entry name" value="Uncharacterised_Radical_SAM_Su"/>
    <property type="match status" value="1"/>
</dbReference>
<comment type="cofactor">
    <cofactor evidence="5">
        <name>[4Fe-4S] cluster</name>
        <dbReference type="ChEBI" id="CHEBI:49883"/>
    </cofactor>
    <text evidence="5">Binds 1 [4Fe-4S] cluster. The cluster is coordinated with 3 cysteines and an exchangeable S-adenosyl-L-methionine.</text>
</comment>
<dbReference type="PANTHER" id="PTHR43075:SF1">
    <property type="entry name" value="FORMATE LYASE ACTIVATING ENZYME, PUTATIVE (AFU_ORTHOLOGUE AFUA_2G15630)-RELATED"/>
    <property type="match status" value="1"/>
</dbReference>
<dbReference type="Proteomes" id="UP000006793">
    <property type="component" value="Chromosome"/>
</dbReference>
<evidence type="ECO:0000256" key="1">
    <source>
        <dbReference type="ARBA" id="ARBA00022691"/>
    </source>
</evidence>
<evidence type="ECO:0000256" key="2">
    <source>
        <dbReference type="ARBA" id="ARBA00022723"/>
    </source>
</evidence>
<dbReference type="Pfam" id="PF04055">
    <property type="entry name" value="Radical_SAM"/>
    <property type="match status" value="1"/>
</dbReference>
<feature type="binding site" evidence="5">
    <location>
        <position position="91"/>
    </location>
    <ligand>
        <name>[4Fe-4S] cluster</name>
        <dbReference type="ChEBI" id="CHEBI:49883"/>
        <note>4Fe-4S-S-AdoMet</note>
    </ligand>
</feature>
<dbReference type="PATRIC" id="fig|667014.3.peg.2092"/>
<dbReference type="RefSeq" id="WP_013908625.1">
    <property type="nucleotide sequence ID" value="NC_015681.1"/>
</dbReference>
<accession>F8A9S2</accession>
<evidence type="ECO:0000256" key="3">
    <source>
        <dbReference type="ARBA" id="ARBA00023004"/>
    </source>
</evidence>
<evidence type="ECO:0000313" key="7">
    <source>
        <dbReference type="EMBL" id="AEH45886.1"/>
    </source>
</evidence>
<feature type="binding site" evidence="5">
    <location>
        <position position="87"/>
    </location>
    <ligand>
        <name>[4Fe-4S] cluster</name>
        <dbReference type="ChEBI" id="CHEBI:49883"/>
        <note>4Fe-4S-S-AdoMet</note>
    </ligand>
</feature>
<reference evidence="7 8" key="2">
    <citation type="journal article" date="2012" name="Stand. Genomic Sci.">
        <title>Complete genome sequence of the thermophilic sulfate-reducing ocean bacterium Thermodesulfatator indicus type strain (CIR29812(T)).</title>
        <authorList>
            <person name="Anderson I."/>
            <person name="Saunders E."/>
            <person name="Lapidus A."/>
            <person name="Nolan M."/>
            <person name="Lucas S."/>
            <person name="Tice H."/>
            <person name="Del Rio T.G."/>
            <person name="Cheng J.F."/>
            <person name="Han C."/>
            <person name="Tapia R."/>
            <person name="Goodwin L.A."/>
            <person name="Pitluck S."/>
            <person name="Liolios K."/>
            <person name="Mavromatis K."/>
            <person name="Pagani I."/>
            <person name="Ivanova N."/>
            <person name="Mikhailova N."/>
            <person name="Pati A."/>
            <person name="Chen A."/>
            <person name="Palaniappan K."/>
            <person name="Land M."/>
            <person name="Hauser L."/>
            <person name="Jeffries C.D."/>
            <person name="Chang Y.J."/>
            <person name="Brambilla E.M."/>
            <person name="Rohde M."/>
            <person name="Spring S."/>
            <person name="Goker M."/>
            <person name="Detter J.C."/>
            <person name="Woyke T."/>
            <person name="Bristow J."/>
            <person name="Eisen J.A."/>
            <person name="Markowitz V."/>
            <person name="Hugenholtz P."/>
            <person name="Kyrpides N.C."/>
            <person name="Klenk H.P."/>
        </authorList>
    </citation>
    <scope>NUCLEOTIDE SEQUENCE [LARGE SCALE GENOMIC DNA]</scope>
    <source>
        <strain evidence="8">DSM 15286 / JCM 11887 / CIR29812</strain>
    </source>
</reference>
<dbReference type="GO" id="GO:0003824">
    <property type="term" value="F:catalytic activity"/>
    <property type="evidence" value="ECO:0007669"/>
    <property type="project" value="InterPro"/>
</dbReference>
<dbReference type="eggNOG" id="COG1313">
    <property type="taxonomic scope" value="Bacteria"/>
</dbReference>
<dbReference type="InParanoid" id="F8A9S2"/>
<dbReference type="InterPro" id="IPR058240">
    <property type="entry name" value="rSAM_sf"/>
</dbReference>
<dbReference type="OrthoDB" id="9782387at2"/>
<keyword evidence="4 5" id="KW-0411">Iron-sulfur</keyword>
<feature type="binding site" evidence="5">
    <location>
        <position position="94"/>
    </location>
    <ligand>
        <name>[4Fe-4S] cluster</name>
        <dbReference type="ChEBI" id="CHEBI:49883"/>
        <note>4Fe-4S-S-AdoMet</note>
    </ligand>
</feature>
<keyword evidence="3 5" id="KW-0408">Iron</keyword>
<dbReference type="InterPro" id="IPR013785">
    <property type="entry name" value="Aldolase_TIM"/>
</dbReference>
<dbReference type="InterPro" id="IPR040085">
    <property type="entry name" value="MJ0674-like"/>
</dbReference>